<feature type="transmembrane region" description="Helical" evidence="6">
    <location>
        <begin position="12"/>
        <end position="32"/>
    </location>
</feature>
<sequence>MIPFAPKGFTLIELLVVIAIIGILAGIVLVSLGNARQKGADAGIQGNLDSIRTQAEVYANNNGYVYGTQAIDLPTTAGAACGSAGMWADPTISQATKAATNSGGSATLQGFSNRIAVCFSTSNFWALAVVLKTDPTKLWCVDSNGKANTINVSSIDASSGETFVGC</sequence>
<dbReference type="Gene3D" id="3.30.700.10">
    <property type="entry name" value="Glycoprotein, Type 4 Pilin"/>
    <property type="match status" value="1"/>
</dbReference>
<comment type="subcellular location">
    <subcellularLocation>
        <location evidence="1">Membrane</location>
        <topology evidence="1">Single-pass membrane protein</topology>
    </subcellularLocation>
</comment>
<evidence type="ECO:0008006" key="9">
    <source>
        <dbReference type="Google" id="ProtNLM"/>
    </source>
</evidence>
<name>A0A1F4XYZ6_9BACT</name>
<keyword evidence="4 6" id="KW-1133">Transmembrane helix</keyword>
<dbReference type="Proteomes" id="UP000178585">
    <property type="component" value="Unassembled WGS sequence"/>
</dbReference>
<dbReference type="AlphaFoldDB" id="A0A1F4XYZ6"/>
<dbReference type="GO" id="GO:0015627">
    <property type="term" value="C:type II protein secretion system complex"/>
    <property type="evidence" value="ECO:0007669"/>
    <property type="project" value="InterPro"/>
</dbReference>
<organism evidence="7 8">
    <name type="scientific">Candidatus Adlerbacteria bacterium RIFCSPLOWO2_01_FULL_54_21b</name>
    <dbReference type="NCBI Taxonomy" id="1797245"/>
    <lineage>
        <taxon>Bacteria</taxon>
        <taxon>Candidatus Adleribacteriota</taxon>
    </lineage>
</organism>
<dbReference type="PANTHER" id="PTHR30093">
    <property type="entry name" value="GENERAL SECRETION PATHWAY PROTEIN G"/>
    <property type="match status" value="1"/>
</dbReference>
<dbReference type="NCBIfam" id="TIGR02532">
    <property type="entry name" value="IV_pilin_GFxxxE"/>
    <property type="match status" value="1"/>
</dbReference>
<keyword evidence="2" id="KW-0488">Methylation</keyword>
<dbReference type="InterPro" id="IPR000983">
    <property type="entry name" value="Bac_GSPG_pilin"/>
</dbReference>
<dbReference type="GO" id="GO:0015628">
    <property type="term" value="P:protein secretion by the type II secretion system"/>
    <property type="evidence" value="ECO:0007669"/>
    <property type="project" value="InterPro"/>
</dbReference>
<dbReference type="PRINTS" id="PR00813">
    <property type="entry name" value="BCTERIALGSPG"/>
</dbReference>
<evidence type="ECO:0000256" key="3">
    <source>
        <dbReference type="ARBA" id="ARBA00022692"/>
    </source>
</evidence>
<dbReference type="STRING" id="1797245.A2949_00280"/>
<evidence type="ECO:0000256" key="2">
    <source>
        <dbReference type="ARBA" id="ARBA00022481"/>
    </source>
</evidence>
<dbReference type="InterPro" id="IPR045584">
    <property type="entry name" value="Pilin-like"/>
</dbReference>
<evidence type="ECO:0000256" key="4">
    <source>
        <dbReference type="ARBA" id="ARBA00022989"/>
    </source>
</evidence>
<dbReference type="GO" id="GO:0016020">
    <property type="term" value="C:membrane"/>
    <property type="evidence" value="ECO:0007669"/>
    <property type="project" value="UniProtKB-SubCell"/>
</dbReference>
<comment type="caution">
    <text evidence="7">The sequence shown here is derived from an EMBL/GenBank/DDBJ whole genome shotgun (WGS) entry which is preliminary data.</text>
</comment>
<dbReference type="PANTHER" id="PTHR30093:SF44">
    <property type="entry name" value="TYPE II SECRETION SYSTEM CORE PROTEIN G"/>
    <property type="match status" value="1"/>
</dbReference>
<dbReference type="EMBL" id="MEWZ01000026">
    <property type="protein sequence ID" value="OGC86303.1"/>
    <property type="molecule type" value="Genomic_DNA"/>
</dbReference>
<evidence type="ECO:0000256" key="1">
    <source>
        <dbReference type="ARBA" id="ARBA00004167"/>
    </source>
</evidence>
<evidence type="ECO:0000313" key="8">
    <source>
        <dbReference type="Proteomes" id="UP000178585"/>
    </source>
</evidence>
<protein>
    <recommendedName>
        <fullName evidence="9">Type II secretion system protein GspG C-terminal domain-containing protein</fullName>
    </recommendedName>
</protein>
<dbReference type="PROSITE" id="PS00409">
    <property type="entry name" value="PROKAR_NTER_METHYL"/>
    <property type="match status" value="1"/>
</dbReference>
<gene>
    <name evidence="7" type="ORF">A2949_00280</name>
</gene>
<evidence type="ECO:0000256" key="5">
    <source>
        <dbReference type="ARBA" id="ARBA00023136"/>
    </source>
</evidence>
<evidence type="ECO:0000313" key="7">
    <source>
        <dbReference type="EMBL" id="OGC86303.1"/>
    </source>
</evidence>
<dbReference type="Pfam" id="PF07963">
    <property type="entry name" value="N_methyl"/>
    <property type="match status" value="1"/>
</dbReference>
<accession>A0A1F4XYZ6</accession>
<dbReference type="SUPFAM" id="SSF54523">
    <property type="entry name" value="Pili subunits"/>
    <property type="match status" value="1"/>
</dbReference>
<dbReference type="InterPro" id="IPR012902">
    <property type="entry name" value="N_methyl_site"/>
</dbReference>
<reference evidence="7 8" key="1">
    <citation type="journal article" date="2016" name="Nat. Commun.">
        <title>Thousands of microbial genomes shed light on interconnected biogeochemical processes in an aquifer system.</title>
        <authorList>
            <person name="Anantharaman K."/>
            <person name="Brown C.T."/>
            <person name="Hug L.A."/>
            <person name="Sharon I."/>
            <person name="Castelle C.J."/>
            <person name="Probst A.J."/>
            <person name="Thomas B.C."/>
            <person name="Singh A."/>
            <person name="Wilkins M.J."/>
            <person name="Karaoz U."/>
            <person name="Brodie E.L."/>
            <person name="Williams K.H."/>
            <person name="Hubbard S.S."/>
            <person name="Banfield J.F."/>
        </authorList>
    </citation>
    <scope>NUCLEOTIDE SEQUENCE [LARGE SCALE GENOMIC DNA]</scope>
</reference>
<keyword evidence="5 6" id="KW-0472">Membrane</keyword>
<keyword evidence="3 6" id="KW-0812">Transmembrane</keyword>
<proteinExistence type="predicted"/>
<evidence type="ECO:0000256" key="6">
    <source>
        <dbReference type="SAM" id="Phobius"/>
    </source>
</evidence>